<keyword evidence="2 8" id="KW-0121">Carboxypeptidase</keyword>
<evidence type="ECO:0000256" key="4">
    <source>
        <dbReference type="ARBA" id="ARBA00022729"/>
    </source>
</evidence>
<keyword evidence="5 8" id="KW-0378">Hydrolase</keyword>
<dbReference type="FunFam" id="3.40.50.1820:FF:000096">
    <property type="entry name" value="Carboxypeptidase vitellogenic-like"/>
    <property type="match status" value="1"/>
</dbReference>
<dbReference type="InterPro" id="IPR018202">
    <property type="entry name" value="Ser_caboxypep_ser_AS"/>
</dbReference>
<dbReference type="PANTHER" id="PTHR11802:SF472">
    <property type="entry name" value="SERINE CARBOXYPEPTIDASE CPVL-RELATED"/>
    <property type="match status" value="1"/>
</dbReference>
<accession>A0A8J6GEW4</accession>
<organism evidence="9 10">
    <name type="scientific">Microtus ochrogaster</name>
    <name type="common">Prairie vole</name>
    <dbReference type="NCBI Taxonomy" id="79684"/>
    <lineage>
        <taxon>Eukaryota</taxon>
        <taxon>Metazoa</taxon>
        <taxon>Chordata</taxon>
        <taxon>Craniata</taxon>
        <taxon>Vertebrata</taxon>
        <taxon>Euteleostomi</taxon>
        <taxon>Mammalia</taxon>
        <taxon>Eutheria</taxon>
        <taxon>Euarchontoglires</taxon>
        <taxon>Glires</taxon>
        <taxon>Rodentia</taxon>
        <taxon>Myomorpha</taxon>
        <taxon>Muroidea</taxon>
        <taxon>Cricetidae</taxon>
        <taxon>Arvicolinae</taxon>
        <taxon>Microtus</taxon>
    </lineage>
</organism>
<name>A0A8J6GEW4_MICOH</name>
<dbReference type="AlphaFoldDB" id="A0A8J6GEW4"/>
<comment type="caution">
    <text evidence="9">The sequence shown here is derived from an EMBL/GenBank/DDBJ whole genome shotgun (WGS) entry which is preliminary data.</text>
</comment>
<dbReference type="EMBL" id="JAATJU010022892">
    <property type="protein sequence ID" value="KAH0509480.1"/>
    <property type="molecule type" value="Genomic_DNA"/>
</dbReference>
<comment type="function">
    <text evidence="7">May be involved in the digestion of phagocytosed particles in the lysosome, participation in an inflammatory protease cascade, and trimming of peptides for antigen presentation.</text>
</comment>
<dbReference type="SUPFAM" id="SSF53474">
    <property type="entry name" value="alpha/beta-Hydrolases"/>
    <property type="match status" value="1"/>
</dbReference>
<dbReference type="Proteomes" id="UP000710432">
    <property type="component" value="Unassembled WGS sequence"/>
</dbReference>
<keyword evidence="4" id="KW-0732">Signal</keyword>
<evidence type="ECO:0000256" key="2">
    <source>
        <dbReference type="ARBA" id="ARBA00022645"/>
    </source>
</evidence>
<gene>
    <name evidence="9" type="ORF">LTLLF_104845</name>
</gene>
<dbReference type="Pfam" id="PF00450">
    <property type="entry name" value="Peptidase_S10"/>
    <property type="match status" value="1"/>
</dbReference>
<evidence type="ECO:0000256" key="1">
    <source>
        <dbReference type="ARBA" id="ARBA00009431"/>
    </source>
</evidence>
<dbReference type="EC" id="3.4.16.-" evidence="8"/>
<evidence type="ECO:0000256" key="7">
    <source>
        <dbReference type="ARBA" id="ARBA00055171"/>
    </source>
</evidence>
<dbReference type="PRINTS" id="PR00724">
    <property type="entry name" value="CRBOXYPTASEC"/>
</dbReference>
<comment type="similarity">
    <text evidence="1 8">Belongs to the peptidase S10 family.</text>
</comment>
<dbReference type="GO" id="GO:0006508">
    <property type="term" value="P:proteolysis"/>
    <property type="evidence" value="ECO:0007669"/>
    <property type="project" value="UniProtKB-KW"/>
</dbReference>
<dbReference type="PROSITE" id="PS00131">
    <property type="entry name" value="CARBOXYPEPT_SER_SER"/>
    <property type="match status" value="1"/>
</dbReference>
<reference evidence="9" key="1">
    <citation type="submission" date="2020-03" db="EMBL/GenBank/DDBJ databases">
        <title>Studies in the Genomics of Life Span.</title>
        <authorList>
            <person name="Glass D."/>
        </authorList>
    </citation>
    <scope>NUCLEOTIDE SEQUENCE</scope>
    <source>
        <strain evidence="9">LTLLF</strain>
        <tissue evidence="9">Muscle</tissue>
    </source>
</reference>
<evidence type="ECO:0000256" key="6">
    <source>
        <dbReference type="ARBA" id="ARBA00023180"/>
    </source>
</evidence>
<dbReference type="InterPro" id="IPR029058">
    <property type="entry name" value="AB_hydrolase_fold"/>
</dbReference>
<evidence type="ECO:0000256" key="3">
    <source>
        <dbReference type="ARBA" id="ARBA00022670"/>
    </source>
</evidence>
<evidence type="ECO:0000256" key="8">
    <source>
        <dbReference type="RuleBase" id="RU361156"/>
    </source>
</evidence>
<proteinExistence type="inferred from homology"/>
<sequence>MGLHVQKREERCETRDAVVDGYGSMGYGDNGMNMSLVVAMGWFLSEQRSKVMTASKGEPELKATAPGNNIRAQGQLSGTLLVSLLLASLVGIGVGADERYHPAHFSDKDAQKTLEQRTLEEERLGQEMVVALWKVVVSLILFTVSPGDGLFRSIYRSADVSKPFQGNAGQPLFLSPYIKAGKIKEGQKKSMVSPFFGMSLKSYSGYITVNKTYNSNLFFWFFPAQVDHKSAPVVLWLQGGPGGSSMFGLFEEHGPYVITRNMTVLARDFPWTTTFSMLYIDNPVGTGFSFTDSLQGYAVNEEDVAKDLYRALVQFFQLFPEYAKNSFYVTGESYAGKYVPAIAHYIHTLNPSKGFKIQLEGIAIGDAYSDPESIIGGYATFLYQIGLLDEEQQKYFHKQCSKCIQYIKEQEWLKAFEILDKLLDGDLTNDLSYFQNVTGCTNYYNFLECTDPEEQSYYGKFLSLPQVREAIHVGNRTFSDGADVEKYLREDILQSVKPWLAEIMDHYKVLLYNGQLDIIVAAALTERSLMAMNWKGSKEYKKAQRKVWKVFKSDNDVAGYVRQVDKFYQEEDMIQLVCSAMILPFPKSYQERKGSRHRQLPPHPLLSWQLSHLLRSLLPIGLIRYIPQCSS</sequence>
<keyword evidence="6" id="KW-0325">Glycoprotein</keyword>
<evidence type="ECO:0000256" key="5">
    <source>
        <dbReference type="ARBA" id="ARBA00022801"/>
    </source>
</evidence>
<dbReference type="GO" id="GO:0004185">
    <property type="term" value="F:serine-type carboxypeptidase activity"/>
    <property type="evidence" value="ECO:0007669"/>
    <property type="project" value="UniProtKB-UniRule"/>
</dbReference>
<protein>
    <recommendedName>
        <fullName evidence="8">Carboxypeptidase</fullName>
        <ecNumber evidence="8">3.4.16.-</ecNumber>
    </recommendedName>
</protein>
<keyword evidence="3 8" id="KW-0645">Protease</keyword>
<dbReference type="Gene3D" id="3.40.50.1820">
    <property type="entry name" value="alpha/beta hydrolase"/>
    <property type="match status" value="1"/>
</dbReference>
<dbReference type="InterPro" id="IPR001563">
    <property type="entry name" value="Peptidase_S10"/>
</dbReference>
<evidence type="ECO:0000313" key="9">
    <source>
        <dbReference type="EMBL" id="KAH0509480.1"/>
    </source>
</evidence>
<evidence type="ECO:0000313" key="10">
    <source>
        <dbReference type="Proteomes" id="UP000710432"/>
    </source>
</evidence>
<dbReference type="PANTHER" id="PTHR11802">
    <property type="entry name" value="SERINE PROTEASE FAMILY S10 SERINE CARBOXYPEPTIDASE"/>
    <property type="match status" value="1"/>
</dbReference>